<dbReference type="InterPro" id="IPR000671">
    <property type="entry name" value="Peptidase_A31"/>
</dbReference>
<evidence type="ECO:0000256" key="4">
    <source>
        <dbReference type="ARBA" id="ARBA00022801"/>
    </source>
</evidence>
<proteinExistence type="inferred from homology"/>
<dbReference type="Gene3D" id="3.40.50.1450">
    <property type="entry name" value="HybD-like"/>
    <property type="match status" value="1"/>
</dbReference>
<keyword evidence="4" id="KW-0378">Hydrolase</keyword>
<sequence length="173" mass="17136">MGRTAEPVSPPGRIVVIGVGNPLRGDDGVGAAVVGVLAADPFPVARLAVCDGEPARLIELWDGAELAVVLDAVRVPPERAGRLHQLRLTGSGASAPGVATVEPTAAGSHGLGLGHALALATALGRVPRQLILLAIGGSAFTLGQGLGPAVAEAVPGAAAAVRGIVARARTDRR</sequence>
<protein>
    <submittedName>
        <fullName evidence="5">Hydrogenase maturation protease</fullName>
    </submittedName>
</protein>
<evidence type="ECO:0000313" key="5">
    <source>
        <dbReference type="EMBL" id="XCM77559.1"/>
    </source>
</evidence>
<dbReference type="SUPFAM" id="SSF53163">
    <property type="entry name" value="HybD-like"/>
    <property type="match status" value="1"/>
</dbReference>
<dbReference type="PANTHER" id="PTHR30302:SF1">
    <property type="entry name" value="HYDROGENASE 2 MATURATION PROTEASE"/>
    <property type="match status" value="1"/>
</dbReference>
<dbReference type="RefSeq" id="WP_354637194.1">
    <property type="nucleotide sequence ID" value="NZ_CP159872.1"/>
</dbReference>
<dbReference type="GO" id="GO:0004190">
    <property type="term" value="F:aspartic-type endopeptidase activity"/>
    <property type="evidence" value="ECO:0007669"/>
    <property type="project" value="UniProtKB-KW"/>
</dbReference>
<evidence type="ECO:0000256" key="3">
    <source>
        <dbReference type="ARBA" id="ARBA00022750"/>
    </source>
</evidence>
<name>A0AAU8JMU4_9ACTN</name>
<dbReference type="CDD" id="cd00518">
    <property type="entry name" value="H2MP"/>
    <property type="match status" value="1"/>
</dbReference>
<keyword evidence="2 5" id="KW-0645">Protease</keyword>
<organism evidence="5">
    <name type="scientific">Kitasatospora camelliae</name>
    <dbReference type="NCBI Taxonomy" id="3156397"/>
    <lineage>
        <taxon>Bacteria</taxon>
        <taxon>Bacillati</taxon>
        <taxon>Actinomycetota</taxon>
        <taxon>Actinomycetes</taxon>
        <taxon>Kitasatosporales</taxon>
        <taxon>Streptomycetaceae</taxon>
        <taxon>Kitasatospora</taxon>
    </lineage>
</organism>
<dbReference type="PANTHER" id="PTHR30302">
    <property type="entry name" value="HYDROGENASE 1 MATURATION PROTEASE"/>
    <property type="match status" value="1"/>
</dbReference>
<accession>A0AAU8JMU4</accession>
<reference evidence="5" key="1">
    <citation type="submission" date="2024-06" db="EMBL/GenBank/DDBJ databases">
        <title>The genome sequences of Kitasatospora sp. strain HUAS MG31.</title>
        <authorList>
            <person name="Mo P."/>
        </authorList>
    </citation>
    <scope>NUCLEOTIDE SEQUENCE</scope>
    <source>
        <strain evidence="5">HUAS MG31</strain>
    </source>
</reference>
<dbReference type="AlphaFoldDB" id="A0AAU8JMU4"/>
<dbReference type="GO" id="GO:0008047">
    <property type="term" value="F:enzyme activator activity"/>
    <property type="evidence" value="ECO:0007669"/>
    <property type="project" value="InterPro"/>
</dbReference>
<dbReference type="GO" id="GO:0016485">
    <property type="term" value="P:protein processing"/>
    <property type="evidence" value="ECO:0007669"/>
    <property type="project" value="TreeGrafter"/>
</dbReference>
<dbReference type="PRINTS" id="PR00446">
    <property type="entry name" value="HYDRGNUPTAKE"/>
</dbReference>
<dbReference type="NCBIfam" id="TIGR00072">
    <property type="entry name" value="hydrog_prot"/>
    <property type="match status" value="1"/>
</dbReference>
<dbReference type="InterPro" id="IPR023430">
    <property type="entry name" value="Pept_HybD-like_dom_sf"/>
</dbReference>
<gene>
    <name evidence="5" type="ORF">ABWK59_00635</name>
</gene>
<dbReference type="KEGG" id="kcm:ABWK59_00635"/>
<dbReference type="EMBL" id="CP159872">
    <property type="protein sequence ID" value="XCM77559.1"/>
    <property type="molecule type" value="Genomic_DNA"/>
</dbReference>
<evidence type="ECO:0000256" key="2">
    <source>
        <dbReference type="ARBA" id="ARBA00022670"/>
    </source>
</evidence>
<keyword evidence="3" id="KW-0064">Aspartyl protease</keyword>
<evidence type="ECO:0000256" key="1">
    <source>
        <dbReference type="ARBA" id="ARBA00006814"/>
    </source>
</evidence>
<comment type="similarity">
    <text evidence="1">Belongs to the peptidase A31 family.</text>
</comment>